<protein>
    <submittedName>
        <fullName evidence="2">Uncharacterized protein</fullName>
    </submittedName>
</protein>
<name>A0A658ICG9_SALNE</name>
<dbReference type="EMBL" id="QWJV01000201">
    <property type="protein sequence ID" value="RIQ17205.1"/>
    <property type="molecule type" value="Genomic_DNA"/>
</dbReference>
<sequence>EITRLRQSELQFEEAVISYAGKRDEVISELQNTRLQLEVLYKNMETEQRKLDFVKEQMESGKESFLYYMDMLNRMLLLKSGISDMNNRKEYYEVLFSFFN</sequence>
<reference evidence="2" key="1">
    <citation type="submission" date="2018-08" db="EMBL/GenBank/DDBJ databases">
        <title>Whole genome sequencing of Salmonella enterica serotype newport.</title>
        <authorList>
            <person name="Bell R."/>
        </authorList>
    </citation>
    <scope>NUCLEOTIDE SEQUENCE [LARGE SCALE GENOMIC DNA]</scope>
    <source>
        <strain evidence="2">CFSAN000835</strain>
    </source>
</reference>
<feature type="coiled-coil region" evidence="1">
    <location>
        <begin position="27"/>
        <end position="64"/>
    </location>
</feature>
<accession>A0A658ICG9</accession>
<evidence type="ECO:0000256" key="1">
    <source>
        <dbReference type="SAM" id="Coils"/>
    </source>
</evidence>
<evidence type="ECO:0000313" key="2">
    <source>
        <dbReference type="EMBL" id="RIQ17205.1"/>
    </source>
</evidence>
<gene>
    <name evidence="2" type="ORF">DLN06_26275</name>
</gene>
<dbReference type="Gene3D" id="1.20.1600.10">
    <property type="entry name" value="Outer membrane efflux proteins (OEP)"/>
    <property type="match status" value="1"/>
</dbReference>
<dbReference type="SUPFAM" id="SSF56954">
    <property type="entry name" value="Outer membrane efflux proteins (OEP)"/>
    <property type="match status" value="1"/>
</dbReference>
<feature type="non-terminal residue" evidence="2">
    <location>
        <position position="1"/>
    </location>
</feature>
<dbReference type="Proteomes" id="UP000839534">
    <property type="component" value="Unassembled WGS sequence"/>
</dbReference>
<dbReference type="AlphaFoldDB" id="A0A658ICG9"/>
<keyword evidence="1" id="KW-0175">Coiled coil</keyword>
<comment type="caution">
    <text evidence="2">The sequence shown here is derived from an EMBL/GenBank/DDBJ whole genome shotgun (WGS) entry which is preliminary data.</text>
</comment>
<organism evidence="2">
    <name type="scientific">Salmonella enterica subsp. enterica serovar Newport str. CFSAN000835</name>
    <dbReference type="NCBI Taxonomy" id="1299174"/>
    <lineage>
        <taxon>Bacteria</taxon>
        <taxon>Pseudomonadati</taxon>
        <taxon>Pseudomonadota</taxon>
        <taxon>Gammaproteobacteria</taxon>
        <taxon>Enterobacterales</taxon>
        <taxon>Enterobacteriaceae</taxon>
        <taxon>Salmonella</taxon>
    </lineage>
</organism>
<dbReference type="RefSeq" id="WP_220473319.1">
    <property type="nucleotide sequence ID" value="NZ_QWJV01000201.1"/>
</dbReference>
<proteinExistence type="predicted"/>